<reference evidence="7 8" key="1">
    <citation type="journal article" date="2016" name="Genome Announc.">
        <title>Complete Genome Sequence of Aurantimicrobium minutum Type Strain KNCT, a Planktonic Ultramicrobacterium Isolated from River Water.</title>
        <authorList>
            <person name="Nakai R."/>
            <person name="Fujisawa T."/>
            <person name="Nakamura Y."/>
            <person name="Nishide H."/>
            <person name="Uchiyama I."/>
            <person name="Baba T."/>
            <person name="Toyoda A."/>
            <person name="Fujiyama A."/>
            <person name="Naganuma T."/>
            <person name="Niki H."/>
        </authorList>
    </citation>
    <scope>NUCLEOTIDE SEQUENCE [LARGE SCALE GENOMIC DNA]</scope>
    <source>
        <strain evidence="7 8">KNC</strain>
    </source>
</reference>
<dbReference type="Gene3D" id="3.10.50.40">
    <property type="match status" value="1"/>
</dbReference>
<dbReference type="PROSITE" id="PS50059">
    <property type="entry name" value="FKBP_PPIASE"/>
    <property type="match status" value="1"/>
</dbReference>
<dbReference type="RefSeq" id="WP_096381664.1">
    <property type="nucleotide sequence ID" value="NZ_AP017457.1"/>
</dbReference>
<name>A0A173LWW7_9MICO</name>
<dbReference type="Proteomes" id="UP000243847">
    <property type="component" value="Chromosome sequence1"/>
</dbReference>
<dbReference type="SUPFAM" id="SSF54534">
    <property type="entry name" value="FKBP-like"/>
    <property type="match status" value="1"/>
</dbReference>
<sequence>MTEHNLTKPEIDAPMEPAPSELVITDIVVGDGAEATPGATVDVHYVGVEYETGEEFDASWNRGESINFPLQALISGWQEGIPGMKVGGRRMLVCPPAKAYGPAGGGHRLSGKTLIFVIDLLGVS</sequence>
<evidence type="ECO:0000256" key="4">
    <source>
        <dbReference type="ARBA" id="ARBA00023235"/>
    </source>
</evidence>
<keyword evidence="4 5" id="KW-0413">Isomerase</keyword>
<comment type="catalytic activity">
    <reaction evidence="1 5 6">
        <text>[protein]-peptidylproline (omega=180) = [protein]-peptidylproline (omega=0)</text>
        <dbReference type="Rhea" id="RHEA:16237"/>
        <dbReference type="Rhea" id="RHEA-COMP:10747"/>
        <dbReference type="Rhea" id="RHEA-COMP:10748"/>
        <dbReference type="ChEBI" id="CHEBI:83833"/>
        <dbReference type="ChEBI" id="CHEBI:83834"/>
        <dbReference type="EC" id="5.2.1.8"/>
    </reaction>
</comment>
<evidence type="ECO:0000256" key="1">
    <source>
        <dbReference type="ARBA" id="ARBA00000971"/>
    </source>
</evidence>
<evidence type="ECO:0000256" key="5">
    <source>
        <dbReference type="PROSITE-ProRule" id="PRU00277"/>
    </source>
</evidence>
<evidence type="ECO:0000256" key="3">
    <source>
        <dbReference type="ARBA" id="ARBA00023110"/>
    </source>
</evidence>
<dbReference type="AlphaFoldDB" id="A0A173LWW7"/>
<proteinExistence type="inferred from homology"/>
<dbReference type="KEGG" id="amin:AUMI_18170"/>
<evidence type="ECO:0000256" key="2">
    <source>
        <dbReference type="ARBA" id="ARBA00006577"/>
    </source>
</evidence>
<accession>A0A173LWW7</accession>
<evidence type="ECO:0000256" key="6">
    <source>
        <dbReference type="RuleBase" id="RU003915"/>
    </source>
</evidence>
<dbReference type="GeneID" id="80452010"/>
<dbReference type="PANTHER" id="PTHR43811">
    <property type="entry name" value="FKBP-TYPE PEPTIDYL-PROLYL CIS-TRANS ISOMERASE FKPA"/>
    <property type="match status" value="1"/>
</dbReference>
<dbReference type="EC" id="5.2.1.8" evidence="6"/>
<dbReference type="PANTHER" id="PTHR43811:SF19">
    <property type="entry name" value="39 KDA FK506-BINDING NUCLEAR PROTEIN"/>
    <property type="match status" value="1"/>
</dbReference>
<gene>
    <name evidence="7" type="ORF">AUMI_18170</name>
</gene>
<dbReference type="Pfam" id="PF00254">
    <property type="entry name" value="FKBP_C"/>
    <property type="match status" value="1"/>
</dbReference>
<protein>
    <recommendedName>
        <fullName evidence="6">Peptidyl-prolyl cis-trans isomerase</fullName>
        <ecNumber evidence="6">5.2.1.8</ecNumber>
    </recommendedName>
</protein>
<keyword evidence="3 5" id="KW-0697">Rotamase</keyword>
<dbReference type="EMBL" id="AP017457">
    <property type="protein sequence ID" value="BAU99359.1"/>
    <property type="molecule type" value="Genomic_DNA"/>
</dbReference>
<evidence type="ECO:0000313" key="7">
    <source>
        <dbReference type="EMBL" id="BAU99359.1"/>
    </source>
</evidence>
<dbReference type="InterPro" id="IPR046357">
    <property type="entry name" value="PPIase_dom_sf"/>
</dbReference>
<comment type="similarity">
    <text evidence="2 6">Belongs to the FKBP-type PPIase family.</text>
</comment>
<dbReference type="InterPro" id="IPR001179">
    <property type="entry name" value="PPIase_FKBP_dom"/>
</dbReference>
<organism evidence="7 8">
    <name type="scientific">Aurantimicrobium minutum</name>
    <dbReference type="NCBI Taxonomy" id="708131"/>
    <lineage>
        <taxon>Bacteria</taxon>
        <taxon>Bacillati</taxon>
        <taxon>Actinomycetota</taxon>
        <taxon>Actinomycetes</taxon>
        <taxon>Micrococcales</taxon>
        <taxon>Microbacteriaceae</taxon>
        <taxon>Aurantimicrobium</taxon>
    </lineage>
</organism>
<dbReference type="OrthoDB" id="25996at2"/>
<evidence type="ECO:0000313" key="8">
    <source>
        <dbReference type="Proteomes" id="UP000243847"/>
    </source>
</evidence>
<dbReference type="GO" id="GO:0003755">
    <property type="term" value="F:peptidyl-prolyl cis-trans isomerase activity"/>
    <property type="evidence" value="ECO:0007669"/>
    <property type="project" value="UniProtKB-UniRule"/>
</dbReference>